<dbReference type="InterPro" id="IPR001245">
    <property type="entry name" value="Ser-Thr/Tyr_kinase_cat_dom"/>
</dbReference>
<organism evidence="2 3">
    <name type="scientific">Schizopora paradoxa</name>
    <dbReference type="NCBI Taxonomy" id="27342"/>
    <lineage>
        <taxon>Eukaryota</taxon>
        <taxon>Fungi</taxon>
        <taxon>Dikarya</taxon>
        <taxon>Basidiomycota</taxon>
        <taxon>Agaricomycotina</taxon>
        <taxon>Agaricomycetes</taxon>
        <taxon>Hymenochaetales</taxon>
        <taxon>Schizoporaceae</taxon>
        <taxon>Schizopora</taxon>
    </lineage>
</organism>
<dbReference type="InterPro" id="IPR008266">
    <property type="entry name" value="Tyr_kinase_AS"/>
</dbReference>
<dbReference type="OrthoDB" id="2607189at2759"/>
<evidence type="ECO:0000313" key="3">
    <source>
        <dbReference type="Proteomes" id="UP000053477"/>
    </source>
</evidence>
<reference evidence="2 3" key="1">
    <citation type="submission" date="2015-04" db="EMBL/GenBank/DDBJ databases">
        <title>Complete genome sequence of Schizopora paradoxa KUC8140, a cosmopolitan wood degrader in East Asia.</title>
        <authorList>
            <consortium name="DOE Joint Genome Institute"/>
            <person name="Min B."/>
            <person name="Park H."/>
            <person name="Jang Y."/>
            <person name="Kim J.-J."/>
            <person name="Kim K.H."/>
            <person name="Pangilinan J."/>
            <person name="Lipzen A."/>
            <person name="Riley R."/>
            <person name="Grigoriev I.V."/>
            <person name="Spatafora J.W."/>
            <person name="Choi I.-G."/>
        </authorList>
    </citation>
    <scope>NUCLEOTIDE SEQUENCE [LARGE SCALE GENOMIC DNA]</scope>
    <source>
        <strain evidence="2 3">KUC8140</strain>
    </source>
</reference>
<keyword evidence="2" id="KW-0418">Kinase</keyword>
<dbReference type="SMART" id="SM00220">
    <property type="entry name" value="S_TKc"/>
    <property type="match status" value="1"/>
</dbReference>
<feature type="domain" description="Protein kinase" evidence="1">
    <location>
        <begin position="370"/>
        <end position="573"/>
    </location>
</feature>
<dbReference type="GO" id="GO:0004674">
    <property type="term" value="F:protein serine/threonine kinase activity"/>
    <property type="evidence" value="ECO:0007669"/>
    <property type="project" value="TreeGrafter"/>
</dbReference>
<name>A0A0H2S388_9AGAM</name>
<gene>
    <name evidence="2" type="ORF">SCHPADRAFT_975116</name>
</gene>
<accession>A0A0H2S388</accession>
<protein>
    <submittedName>
        <fullName evidence="2">Kinase-like protein</fullName>
    </submittedName>
</protein>
<dbReference type="PROSITE" id="PS00109">
    <property type="entry name" value="PROTEIN_KINASE_TYR"/>
    <property type="match status" value="1"/>
</dbReference>
<dbReference type="Pfam" id="PF00069">
    <property type="entry name" value="Pkinase"/>
    <property type="match status" value="1"/>
</dbReference>
<evidence type="ECO:0000313" key="2">
    <source>
        <dbReference type="EMBL" id="KLO11426.1"/>
    </source>
</evidence>
<feature type="domain" description="Protein kinase" evidence="1">
    <location>
        <begin position="53"/>
        <end position="333"/>
    </location>
</feature>
<dbReference type="InterPro" id="IPR051681">
    <property type="entry name" value="Ser/Thr_Kinases-Pseudokinases"/>
</dbReference>
<dbReference type="GO" id="GO:0005524">
    <property type="term" value="F:ATP binding"/>
    <property type="evidence" value="ECO:0007669"/>
    <property type="project" value="UniProtKB-KW"/>
</dbReference>
<evidence type="ECO:0000259" key="1">
    <source>
        <dbReference type="PROSITE" id="PS50011"/>
    </source>
</evidence>
<dbReference type="Pfam" id="PF07714">
    <property type="entry name" value="PK_Tyr_Ser-Thr"/>
    <property type="match status" value="1"/>
</dbReference>
<dbReference type="STRING" id="27342.A0A0H2S388"/>
<dbReference type="Gene3D" id="1.10.510.10">
    <property type="entry name" value="Transferase(Phosphotransferase) domain 1"/>
    <property type="match status" value="2"/>
</dbReference>
<keyword evidence="2" id="KW-0808">Transferase</keyword>
<dbReference type="InterPro" id="IPR011009">
    <property type="entry name" value="Kinase-like_dom_sf"/>
</dbReference>
<dbReference type="PANTHER" id="PTHR44329">
    <property type="entry name" value="SERINE/THREONINE-PROTEIN KINASE TNNI3K-RELATED"/>
    <property type="match status" value="1"/>
</dbReference>
<proteinExistence type="predicted"/>
<dbReference type="SUPFAM" id="SSF56112">
    <property type="entry name" value="Protein kinase-like (PK-like)"/>
    <property type="match status" value="2"/>
</dbReference>
<dbReference type="PROSITE" id="PS50011">
    <property type="entry name" value="PROTEIN_KINASE_DOM"/>
    <property type="match status" value="2"/>
</dbReference>
<dbReference type="PROSITE" id="PS00108">
    <property type="entry name" value="PROTEIN_KINASE_ST"/>
    <property type="match status" value="1"/>
</dbReference>
<dbReference type="InterPro" id="IPR008271">
    <property type="entry name" value="Ser/Thr_kinase_AS"/>
</dbReference>
<keyword evidence="3" id="KW-1185">Reference proteome</keyword>
<dbReference type="Proteomes" id="UP000053477">
    <property type="component" value="Unassembled WGS sequence"/>
</dbReference>
<dbReference type="PANTHER" id="PTHR44329:SF214">
    <property type="entry name" value="PROTEIN KINASE DOMAIN-CONTAINING PROTEIN"/>
    <property type="match status" value="1"/>
</dbReference>
<dbReference type="EMBL" id="KQ086000">
    <property type="protein sequence ID" value="KLO11426.1"/>
    <property type="molecule type" value="Genomic_DNA"/>
</dbReference>
<dbReference type="InterPro" id="IPR000719">
    <property type="entry name" value="Prot_kinase_dom"/>
</dbReference>
<dbReference type="InParanoid" id="A0A0H2S388"/>
<sequence>MLTEYIVFQDHSLAFGSASTVDGFLRLRTRLLLTLANRKGILPSSLFKEDITRLEDRAFDHGGYGDVWKGSMGSELVAIKVGRIFSRPTKQEQECTLSALYIEALLWKMTRHPNVLQFVGLRRSKEATGLVELISPWMRNGNLLSFVKSNEYVKRVDLLSQVAEGLCYLHDDVNLIHGDLKCANILVNDIGVAQLADFGLSSFEPFQVISVGSSSTTSSAGYAGGTPRWQAPELFLDDECGGSRRHTRMSDIYSFGMTAWELFAEEVPFSHLSELEYFKEVIYKSTGGEPIWLRTTEDAEMWGLLPEVWELMKKCWTREPYMRVDSKTLRELFQSLGCGLGTGKDLHSINIIVANSSRGNTRLREGSIRRISRDTMKGGWFGRVWNAEWWYDLNMVDQTLPVSKDVSARVLNVRCDDIEVIARLEEVTRRWSLINHENIARVHELHVCVDRPPLGVALIFECGPTAMPLIGYLRELGVTSRIKFLKKISKGLDFLHQNGVVHGDLRSANIIVDNGVVKLVDYGWPSCCRESHDSLTSRIFRAPEFWSSNVNQIVPTKEGDIYSLAMSFYEVAF</sequence>
<dbReference type="AlphaFoldDB" id="A0A0H2S388"/>